<dbReference type="Pfam" id="PF02153">
    <property type="entry name" value="PDH_N"/>
    <property type="match status" value="1"/>
</dbReference>
<dbReference type="InterPro" id="IPR003099">
    <property type="entry name" value="Prephen_DH"/>
</dbReference>
<dbReference type="SUPFAM" id="SSF51735">
    <property type="entry name" value="NAD(P)-binding Rossmann-fold domains"/>
    <property type="match status" value="1"/>
</dbReference>
<keyword evidence="1 3" id="KW-0560">Oxidoreductase</keyword>
<dbReference type="PANTHER" id="PTHR21363">
    <property type="entry name" value="PREPHENATE DEHYDROGENASE"/>
    <property type="match status" value="1"/>
</dbReference>
<feature type="domain" description="Prephenate/arogenate dehydrogenase" evidence="2">
    <location>
        <begin position="13"/>
        <end position="304"/>
    </location>
</feature>
<dbReference type="GO" id="GO:0006571">
    <property type="term" value="P:tyrosine biosynthetic process"/>
    <property type="evidence" value="ECO:0007669"/>
    <property type="project" value="InterPro"/>
</dbReference>
<dbReference type="PROSITE" id="PS51176">
    <property type="entry name" value="PDH_ADH"/>
    <property type="match status" value="1"/>
</dbReference>
<dbReference type="Pfam" id="PF20463">
    <property type="entry name" value="PDH_C"/>
    <property type="match status" value="1"/>
</dbReference>
<evidence type="ECO:0000313" key="3">
    <source>
        <dbReference type="EMBL" id="AEE16277.1"/>
    </source>
</evidence>
<dbReference type="HOGENOM" id="CLU_055968_2_0_12"/>
<name>F4LIV2_TREBD</name>
<dbReference type="EC" id="1.3.1.12" evidence="3"/>
<dbReference type="Gene3D" id="1.10.3660.10">
    <property type="entry name" value="6-phosphogluconate dehydrogenase C-terminal like domain"/>
    <property type="match status" value="1"/>
</dbReference>
<dbReference type="InterPro" id="IPR046825">
    <property type="entry name" value="PDH_C"/>
</dbReference>
<dbReference type="SUPFAM" id="SSF48179">
    <property type="entry name" value="6-phosphogluconate dehydrogenase C-terminal domain-like"/>
    <property type="match status" value="1"/>
</dbReference>
<dbReference type="PANTHER" id="PTHR21363:SF0">
    <property type="entry name" value="PREPHENATE DEHYDROGENASE [NADP(+)]"/>
    <property type="match status" value="1"/>
</dbReference>
<dbReference type="RefSeq" id="WP_013757996.1">
    <property type="nucleotide sequence ID" value="NC_015500.1"/>
</dbReference>
<dbReference type="GO" id="GO:0004665">
    <property type="term" value="F:prephenate dehydrogenase (NADP+) activity"/>
    <property type="evidence" value="ECO:0007669"/>
    <property type="project" value="InterPro"/>
</dbReference>
<accession>F4LIV2</accession>
<dbReference type="GO" id="GO:0070403">
    <property type="term" value="F:NAD+ binding"/>
    <property type="evidence" value="ECO:0007669"/>
    <property type="project" value="InterPro"/>
</dbReference>
<dbReference type="InterPro" id="IPR046826">
    <property type="entry name" value="PDH_N"/>
</dbReference>
<evidence type="ECO:0000256" key="1">
    <source>
        <dbReference type="ARBA" id="ARBA00023002"/>
    </source>
</evidence>
<dbReference type="KEGG" id="tbe:Trebr_0841"/>
<dbReference type="GO" id="GO:0008977">
    <property type="term" value="F:prephenate dehydrogenase (NAD+) activity"/>
    <property type="evidence" value="ECO:0007669"/>
    <property type="project" value="UniProtKB-EC"/>
</dbReference>
<dbReference type="STRING" id="906968.Trebr_0841"/>
<dbReference type="Gene3D" id="3.40.50.720">
    <property type="entry name" value="NAD(P)-binding Rossmann-like Domain"/>
    <property type="match status" value="1"/>
</dbReference>
<reference evidence="4" key="1">
    <citation type="submission" date="2011-04" db="EMBL/GenBank/DDBJ databases">
        <title>The complete genome of Treponema brennaborense DSM 12168.</title>
        <authorList>
            <person name="Lucas S."/>
            <person name="Han J."/>
            <person name="Lapidus A."/>
            <person name="Bruce D."/>
            <person name="Goodwin L."/>
            <person name="Pitluck S."/>
            <person name="Peters L."/>
            <person name="Kyrpides N."/>
            <person name="Mavromatis K."/>
            <person name="Ivanova N."/>
            <person name="Mikhailova N."/>
            <person name="Pagani I."/>
            <person name="Teshima H."/>
            <person name="Detter J.C."/>
            <person name="Tapia R."/>
            <person name="Han C."/>
            <person name="Land M."/>
            <person name="Hauser L."/>
            <person name="Markowitz V."/>
            <person name="Cheng J.-F."/>
            <person name="Hugenholtz P."/>
            <person name="Woyke T."/>
            <person name="Wu D."/>
            <person name="Gronow S."/>
            <person name="Wellnitz S."/>
            <person name="Brambilla E."/>
            <person name="Klenk H.-P."/>
            <person name="Eisen J.A."/>
        </authorList>
    </citation>
    <scope>NUCLEOTIDE SEQUENCE [LARGE SCALE GENOMIC DNA]</scope>
    <source>
        <strain evidence="4">DSM 12168 / CIP 105900 / DD5/3</strain>
    </source>
</reference>
<proteinExistence type="predicted"/>
<evidence type="ECO:0000259" key="2">
    <source>
        <dbReference type="PROSITE" id="PS51176"/>
    </source>
</evidence>
<dbReference type="Proteomes" id="UP000006546">
    <property type="component" value="Chromosome"/>
</dbReference>
<dbReference type="InterPro" id="IPR008927">
    <property type="entry name" value="6-PGluconate_DH-like_C_sf"/>
</dbReference>
<dbReference type="InterPro" id="IPR050812">
    <property type="entry name" value="Preph/Arog_dehydrog"/>
</dbReference>
<keyword evidence="4" id="KW-1185">Reference proteome</keyword>
<organism evidence="3 4">
    <name type="scientific">Treponema brennaborense (strain DSM 12168 / CIP 105900 / DD5/3)</name>
    <dbReference type="NCBI Taxonomy" id="906968"/>
    <lineage>
        <taxon>Bacteria</taxon>
        <taxon>Pseudomonadati</taxon>
        <taxon>Spirochaetota</taxon>
        <taxon>Spirochaetia</taxon>
        <taxon>Spirochaetales</taxon>
        <taxon>Treponemataceae</taxon>
        <taxon>Treponema</taxon>
    </lineage>
</organism>
<sequence length="305" mass="32980">MSGRIVSQNGAHLTYGFVGLGLMGGSLAKAIRANILGGSGATGRILACDANAASLRQAEADGIAAAGFPPERADAMLAQCDVVFVCLYPHATLEFITAHRHSFKPESVVTDISGVKTALLEGLGGSIRDDVDFISGHPMAGSEKEGYAHAAGTIFSNRNYILMPRPENTPEHLAFFRNLVTAIGFTRIIETDAHTHDRKIAFTSQLCHVIASALVDSAEDTSITAFGGGSFEDLTRIALINAPLWTELFTANRTELLAHMTAFCQSLEKFRRCIEDADEERLHALLESVRVKRTDMSRIDMKDRS</sequence>
<gene>
    <name evidence="3" type="ordered locus">Trebr_0841</name>
</gene>
<dbReference type="eggNOG" id="COG0287">
    <property type="taxonomic scope" value="Bacteria"/>
</dbReference>
<protein>
    <submittedName>
        <fullName evidence="3">Prephenate dehydrogenase</fullName>
        <ecNumber evidence="3">1.3.1.12</ecNumber>
    </submittedName>
</protein>
<dbReference type="AlphaFoldDB" id="F4LIV2"/>
<dbReference type="EMBL" id="CP002696">
    <property type="protein sequence ID" value="AEE16277.1"/>
    <property type="molecule type" value="Genomic_DNA"/>
</dbReference>
<dbReference type="InterPro" id="IPR036291">
    <property type="entry name" value="NAD(P)-bd_dom_sf"/>
</dbReference>
<evidence type="ECO:0000313" key="4">
    <source>
        <dbReference type="Proteomes" id="UP000006546"/>
    </source>
</evidence>